<feature type="chain" id="PRO_5045746420" description="Nuclear transport factor 2 family protein" evidence="2">
    <location>
        <begin position="28"/>
        <end position="180"/>
    </location>
</feature>
<dbReference type="Proteomes" id="UP001500804">
    <property type="component" value="Unassembled WGS sequence"/>
</dbReference>
<name>A0ABP9NFK6_9PSEU</name>
<protein>
    <recommendedName>
        <fullName evidence="5">Nuclear transport factor 2 family protein</fullName>
    </recommendedName>
</protein>
<organism evidence="3 4">
    <name type="scientific">Pseudonocardia adelaidensis</name>
    <dbReference type="NCBI Taxonomy" id="648754"/>
    <lineage>
        <taxon>Bacteria</taxon>
        <taxon>Bacillati</taxon>
        <taxon>Actinomycetota</taxon>
        <taxon>Actinomycetes</taxon>
        <taxon>Pseudonocardiales</taxon>
        <taxon>Pseudonocardiaceae</taxon>
        <taxon>Pseudonocardia</taxon>
    </lineage>
</organism>
<proteinExistence type="predicted"/>
<feature type="region of interest" description="Disordered" evidence="1">
    <location>
        <begin position="26"/>
        <end position="51"/>
    </location>
</feature>
<keyword evidence="2" id="KW-0732">Signal</keyword>
<evidence type="ECO:0008006" key="5">
    <source>
        <dbReference type="Google" id="ProtNLM"/>
    </source>
</evidence>
<evidence type="ECO:0000256" key="2">
    <source>
        <dbReference type="SAM" id="SignalP"/>
    </source>
</evidence>
<dbReference type="InterPro" id="IPR032710">
    <property type="entry name" value="NTF2-like_dom_sf"/>
</dbReference>
<evidence type="ECO:0000256" key="1">
    <source>
        <dbReference type="SAM" id="MobiDB-lite"/>
    </source>
</evidence>
<keyword evidence="4" id="KW-1185">Reference proteome</keyword>
<evidence type="ECO:0000313" key="3">
    <source>
        <dbReference type="EMBL" id="GAA5117374.1"/>
    </source>
</evidence>
<accession>A0ABP9NFK6</accession>
<feature type="signal peptide" evidence="2">
    <location>
        <begin position="1"/>
        <end position="27"/>
    </location>
</feature>
<comment type="caution">
    <text evidence="3">The sequence shown here is derived from an EMBL/GenBank/DDBJ whole genome shotgun (WGS) entry which is preliminary data.</text>
</comment>
<reference evidence="4" key="1">
    <citation type="journal article" date="2019" name="Int. J. Syst. Evol. Microbiol.">
        <title>The Global Catalogue of Microorganisms (GCM) 10K type strain sequencing project: providing services to taxonomists for standard genome sequencing and annotation.</title>
        <authorList>
            <consortium name="The Broad Institute Genomics Platform"/>
            <consortium name="The Broad Institute Genome Sequencing Center for Infectious Disease"/>
            <person name="Wu L."/>
            <person name="Ma J."/>
        </authorList>
    </citation>
    <scope>NUCLEOTIDE SEQUENCE [LARGE SCALE GENOMIC DNA]</scope>
    <source>
        <strain evidence="4">JCM 18302</strain>
    </source>
</reference>
<sequence>MPVKTIRTAVAAAALTAALAGCGSPVAGTPAAQPAPPPPPAPTTPPPDPAADRQAIETVFHDYYRALRARDFTAACGYNAPETTSRLLADLHARGVEAATCEEGMTAVYAIPENARIVEQAGKNATIKKVTVNGDEATLDWTSKVDGKTGPGTTHLRRVDGRWLLSGTGAAAPTNPGRGT</sequence>
<gene>
    <name evidence="3" type="ORF">GCM10023320_19580</name>
</gene>
<feature type="compositionally biased region" description="Pro residues" evidence="1">
    <location>
        <begin position="33"/>
        <end position="49"/>
    </location>
</feature>
<dbReference type="Gene3D" id="3.10.450.50">
    <property type="match status" value="1"/>
</dbReference>
<evidence type="ECO:0000313" key="4">
    <source>
        <dbReference type="Proteomes" id="UP001500804"/>
    </source>
</evidence>
<dbReference type="SUPFAM" id="SSF54427">
    <property type="entry name" value="NTF2-like"/>
    <property type="match status" value="1"/>
</dbReference>
<dbReference type="PROSITE" id="PS51257">
    <property type="entry name" value="PROKAR_LIPOPROTEIN"/>
    <property type="match status" value="1"/>
</dbReference>
<dbReference type="EMBL" id="BAABJO010000006">
    <property type="protein sequence ID" value="GAA5117374.1"/>
    <property type="molecule type" value="Genomic_DNA"/>
</dbReference>